<dbReference type="HAMAP" id="MF_00197">
    <property type="entry name" value="DAP_epimerase"/>
    <property type="match status" value="1"/>
</dbReference>
<feature type="binding site" evidence="8">
    <location>
        <begin position="220"/>
        <end position="221"/>
    </location>
    <ligand>
        <name>substrate</name>
    </ligand>
</feature>
<evidence type="ECO:0000313" key="11">
    <source>
        <dbReference type="Proteomes" id="UP001209318"/>
    </source>
</evidence>
<evidence type="ECO:0000256" key="9">
    <source>
        <dbReference type="PROSITE-ProRule" id="PRU10125"/>
    </source>
</evidence>
<dbReference type="SUPFAM" id="SSF54506">
    <property type="entry name" value="Diaminopimelate epimerase-like"/>
    <property type="match status" value="2"/>
</dbReference>
<dbReference type="Gene3D" id="3.10.310.10">
    <property type="entry name" value="Diaminopimelate Epimerase, Chain A, domain 1"/>
    <property type="match status" value="2"/>
</dbReference>
<dbReference type="NCBIfam" id="TIGR00652">
    <property type="entry name" value="DapF"/>
    <property type="match status" value="1"/>
</dbReference>
<dbReference type="Proteomes" id="UP001209318">
    <property type="component" value="Unassembled WGS sequence"/>
</dbReference>
<dbReference type="PANTHER" id="PTHR31689">
    <property type="entry name" value="DIAMINOPIMELATE EPIMERASE, CHLOROPLASTIC"/>
    <property type="match status" value="1"/>
</dbReference>
<feature type="active site" description="Proton donor" evidence="8">
    <location>
        <position position="78"/>
    </location>
</feature>
<evidence type="ECO:0000256" key="7">
    <source>
        <dbReference type="ARBA" id="ARBA00051712"/>
    </source>
</evidence>
<sequence>MLNVPFKKVHGSRNDFLLIDHKDLPSSFTYQQKQQLTVLLCDRENGIGADGILFVSVGGRTDGVMQIFNSDGSEASMCGNGLRCAGRYILEKTGKDQVIVETLKADLYVKKYHETKTDIPFYQVEISPVLFEPTSLPMKSNLEKVVNEKLDYLSHELTFTAVAVPNPHLISIVTKEILLSEEQGRIAKYVNGENPYFPDGVNVSFVYPIKAGEVFVNTYERGVGFTNACGTAMSASSLVTILQGLHQFEKPLVVYNNGGYVQTIVHNQNGKQWIDLIGNGTYSFDGNVEVDMEKALMTNLEKTYHYDEEELQYQQMEKKAKDVILSVFGKEQI</sequence>
<dbReference type="RefSeq" id="WP_263072845.1">
    <property type="nucleotide sequence ID" value="NZ_JAOUSF010000003.1"/>
</dbReference>
<keyword evidence="4 8" id="KW-0028">Amino-acid biosynthesis</keyword>
<evidence type="ECO:0000256" key="2">
    <source>
        <dbReference type="ARBA" id="ARBA00010219"/>
    </source>
</evidence>
<evidence type="ECO:0000256" key="8">
    <source>
        <dbReference type="HAMAP-Rule" id="MF_00197"/>
    </source>
</evidence>
<feature type="binding site" evidence="8">
    <location>
        <begin position="79"/>
        <end position="80"/>
    </location>
    <ligand>
        <name>substrate</name>
    </ligand>
</feature>
<feature type="site" description="Could be important to modulate the pK values of the two catalytic cysteine residues" evidence="8">
    <location>
        <position position="220"/>
    </location>
</feature>
<feature type="binding site" evidence="8">
    <location>
        <position position="202"/>
    </location>
    <ligand>
        <name>substrate</name>
    </ligand>
</feature>
<feature type="binding site" evidence="8">
    <location>
        <position position="14"/>
    </location>
    <ligand>
        <name>substrate</name>
    </ligand>
</feature>
<dbReference type="InterPro" id="IPR001653">
    <property type="entry name" value="DAP_epimerase_DapF"/>
</dbReference>
<dbReference type="PANTHER" id="PTHR31689:SF0">
    <property type="entry name" value="DIAMINOPIMELATE EPIMERASE"/>
    <property type="match status" value="1"/>
</dbReference>
<comment type="caution">
    <text evidence="8">Lacks conserved residue(s) required for the propagation of feature annotation.</text>
</comment>
<keyword evidence="6 8" id="KW-0413">Isomerase</keyword>
<dbReference type="GO" id="GO:0005829">
    <property type="term" value="C:cytosol"/>
    <property type="evidence" value="ECO:0007669"/>
    <property type="project" value="TreeGrafter"/>
</dbReference>
<proteinExistence type="inferred from homology"/>
<evidence type="ECO:0000313" key="10">
    <source>
        <dbReference type="EMBL" id="MCU9613604.1"/>
    </source>
</evidence>
<feature type="active site" description="Proton acceptor" evidence="8">
    <location>
        <position position="229"/>
    </location>
</feature>
<dbReference type="EMBL" id="JAOUSF010000003">
    <property type="protein sequence ID" value="MCU9613604.1"/>
    <property type="molecule type" value="Genomic_DNA"/>
</dbReference>
<evidence type="ECO:0000256" key="5">
    <source>
        <dbReference type="ARBA" id="ARBA00023154"/>
    </source>
</evidence>
<gene>
    <name evidence="8 10" type="primary">dapF</name>
    <name evidence="10" type="ORF">OEV98_08530</name>
</gene>
<feature type="binding site" evidence="8">
    <location>
        <begin position="230"/>
        <end position="231"/>
    </location>
    <ligand>
        <name>substrate</name>
    </ligand>
</feature>
<dbReference type="InterPro" id="IPR018510">
    <property type="entry name" value="DAP_epimerase_AS"/>
</dbReference>
<dbReference type="PROSITE" id="PS01326">
    <property type="entry name" value="DAP_EPIMERASE"/>
    <property type="match status" value="1"/>
</dbReference>
<dbReference type="GO" id="GO:0009089">
    <property type="term" value="P:lysine biosynthetic process via diaminopimelate"/>
    <property type="evidence" value="ECO:0007669"/>
    <property type="project" value="UniProtKB-UniRule"/>
</dbReference>
<feature type="binding site" evidence="8">
    <location>
        <position position="69"/>
    </location>
    <ligand>
        <name>substrate</name>
    </ligand>
</feature>
<keyword evidence="8" id="KW-0963">Cytoplasm</keyword>
<comment type="pathway">
    <text evidence="1 8">Amino-acid biosynthesis; L-lysine biosynthesis via DAP pathway; DL-2,6-diaminopimelate from LL-2,6-diaminopimelate: step 1/1.</text>
</comment>
<keyword evidence="11" id="KW-1185">Reference proteome</keyword>
<dbReference type="Pfam" id="PF01678">
    <property type="entry name" value="DAP_epimerase"/>
    <property type="match status" value="2"/>
</dbReference>
<comment type="catalytic activity">
    <reaction evidence="7 8">
        <text>(2S,6S)-2,6-diaminopimelate = meso-2,6-diaminopimelate</text>
        <dbReference type="Rhea" id="RHEA:15393"/>
        <dbReference type="ChEBI" id="CHEBI:57609"/>
        <dbReference type="ChEBI" id="CHEBI:57791"/>
        <dbReference type="EC" id="5.1.1.7"/>
    </reaction>
</comment>
<dbReference type="AlphaFoldDB" id="A0AAE3IVE7"/>
<comment type="caution">
    <text evidence="10">The sequence shown here is derived from an EMBL/GenBank/DDBJ whole genome shotgun (WGS) entry which is preliminary data.</text>
</comment>
<comment type="similarity">
    <text evidence="2 8">Belongs to the diaminopimelate epimerase family.</text>
</comment>
<feature type="active site" evidence="9">
    <location>
        <position position="78"/>
    </location>
</feature>
<accession>A0AAE3IVE7</accession>
<keyword evidence="5 8" id="KW-0457">Lysine biosynthesis</keyword>
<evidence type="ECO:0000256" key="3">
    <source>
        <dbReference type="ARBA" id="ARBA00013080"/>
    </source>
</evidence>
<dbReference type="GO" id="GO:0008837">
    <property type="term" value="F:diaminopimelate epimerase activity"/>
    <property type="evidence" value="ECO:0007669"/>
    <property type="project" value="UniProtKB-UniRule"/>
</dbReference>
<comment type="subunit">
    <text evidence="8">Homodimer.</text>
</comment>
<feature type="site" description="Could be important to modulate the pK values of the two catalytic cysteine residues" evidence="8">
    <location>
        <position position="168"/>
    </location>
</feature>
<name>A0AAE3IVE7_9BACI</name>
<protein>
    <recommendedName>
        <fullName evidence="3 8">Diaminopimelate epimerase</fullName>
        <shortName evidence="8">DAP epimerase</shortName>
        <ecNumber evidence="3 8">5.1.1.7</ecNumber>
    </recommendedName>
    <alternativeName>
        <fullName evidence="8">PLP-independent amino acid racemase</fullName>
    </alternativeName>
</protein>
<comment type="function">
    <text evidence="8">Catalyzes the stereoinversion of LL-2,6-diaminopimelate (L,L-DAP) to meso-diaminopimelate (meso-DAP), a precursor of L-lysine and an essential component of the bacterial peptidoglycan.</text>
</comment>
<organism evidence="10 11">
    <name type="scientific">Perspicuibacillus lycopersici</name>
    <dbReference type="NCBI Taxonomy" id="1325689"/>
    <lineage>
        <taxon>Bacteria</taxon>
        <taxon>Bacillati</taxon>
        <taxon>Bacillota</taxon>
        <taxon>Bacilli</taxon>
        <taxon>Bacillales</taxon>
        <taxon>Bacillaceae</taxon>
        <taxon>Perspicuibacillus</taxon>
    </lineage>
</organism>
<dbReference type="EC" id="5.1.1.7" evidence="3 8"/>
<evidence type="ECO:0000256" key="6">
    <source>
        <dbReference type="ARBA" id="ARBA00023235"/>
    </source>
</evidence>
<evidence type="ECO:0000256" key="1">
    <source>
        <dbReference type="ARBA" id="ARBA00005196"/>
    </source>
</evidence>
<reference evidence="10" key="1">
    <citation type="submission" date="2022-10" db="EMBL/GenBank/DDBJ databases">
        <title>Description of Fervidibacillus gen. nov. in the family Fervidibacillaceae fam. nov. with two species, Fervidibacillus albus sp. nov., and Fervidibacillus halotolerans sp. nov., isolated from tidal flat sediments.</title>
        <authorList>
            <person name="Kwon K.K."/>
            <person name="Yang S.-H."/>
        </authorList>
    </citation>
    <scope>NUCLEOTIDE SEQUENCE</scope>
    <source>
        <strain evidence="10">JCM 19140</strain>
    </source>
</reference>
<feature type="binding site" evidence="8">
    <location>
        <position position="166"/>
    </location>
    <ligand>
        <name>substrate</name>
    </ligand>
</feature>
<evidence type="ECO:0000256" key="4">
    <source>
        <dbReference type="ARBA" id="ARBA00022605"/>
    </source>
</evidence>
<comment type="subcellular location">
    <subcellularLocation>
        <location evidence="8">Cytoplasm</location>
    </subcellularLocation>
</comment>